<feature type="region of interest" description="Disordered" evidence="1">
    <location>
        <begin position="1"/>
        <end position="101"/>
    </location>
</feature>
<dbReference type="Gene3D" id="1.10.150.280">
    <property type="entry name" value="AF1531-like domain"/>
    <property type="match status" value="1"/>
</dbReference>
<dbReference type="EMBL" id="QEKO01000001">
    <property type="protein sequence ID" value="PVY68950.1"/>
    <property type="molecule type" value="Genomic_DNA"/>
</dbReference>
<feature type="compositionally biased region" description="Basic residues" evidence="1">
    <location>
        <begin position="76"/>
        <end position="91"/>
    </location>
</feature>
<dbReference type="GO" id="GO:0015628">
    <property type="term" value="P:protein secretion by the type II secretion system"/>
    <property type="evidence" value="ECO:0007669"/>
    <property type="project" value="TreeGrafter"/>
</dbReference>
<dbReference type="InterPro" id="IPR051675">
    <property type="entry name" value="Endo/Exo/Phosphatase_dom_1"/>
</dbReference>
<dbReference type="SUPFAM" id="SSF47781">
    <property type="entry name" value="RuvA domain 2-like"/>
    <property type="match status" value="1"/>
</dbReference>
<name>A0A2U1CST0_9BURK</name>
<keyword evidence="3" id="KW-1185">Reference proteome</keyword>
<accession>A0A2U1CST0</accession>
<evidence type="ECO:0000256" key="1">
    <source>
        <dbReference type="SAM" id="MobiDB-lite"/>
    </source>
</evidence>
<dbReference type="PANTHER" id="PTHR21180">
    <property type="entry name" value="ENDONUCLEASE/EXONUCLEASE/PHOSPHATASE FAMILY DOMAIN-CONTAINING PROTEIN 1"/>
    <property type="match status" value="1"/>
</dbReference>
<feature type="compositionally biased region" description="Polar residues" evidence="1">
    <location>
        <begin position="24"/>
        <end position="65"/>
    </location>
</feature>
<dbReference type="Proteomes" id="UP000246145">
    <property type="component" value="Unassembled WGS sequence"/>
</dbReference>
<sequence>MNPFTESTVARPLTEAPGKAANDQLINGHQAAQNGPAQQSTAPGQIQQSTTPGQAPQSTAPQHTAPQHRAREGRMPLRHPRSARLARRRARGKEAASQPAASWRVYGGKAAGAVLGFLLALASPSAWAVDVNTATAQQLETITGIGPKTAQVIVDERTRGGSFESFDDLAERVKGIGPKKSHSLQAAGLTMGQAGAALKSAAPAARKPGK</sequence>
<dbReference type="STRING" id="1231391.GCA_000308195_00825"/>
<protein>
    <submittedName>
        <fullName evidence="2">Competence ComEA-like helix-hairpin-helix protein</fullName>
    </submittedName>
</protein>
<gene>
    <name evidence="2" type="ORF">C7440_1365</name>
</gene>
<dbReference type="GO" id="GO:0015627">
    <property type="term" value="C:type II protein secretion system complex"/>
    <property type="evidence" value="ECO:0007669"/>
    <property type="project" value="TreeGrafter"/>
</dbReference>
<comment type="caution">
    <text evidence="2">The sequence shown here is derived from an EMBL/GenBank/DDBJ whole genome shotgun (WGS) entry which is preliminary data.</text>
</comment>
<evidence type="ECO:0000313" key="2">
    <source>
        <dbReference type="EMBL" id="PVY68950.1"/>
    </source>
</evidence>
<proteinExistence type="predicted"/>
<reference evidence="2 3" key="1">
    <citation type="submission" date="2018-04" db="EMBL/GenBank/DDBJ databases">
        <title>Genomic Encyclopedia of Type Strains, Phase IV (KMG-IV): sequencing the most valuable type-strain genomes for metagenomic binning, comparative biology and taxonomic classification.</title>
        <authorList>
            <person name="Goeker M."/>
        </authorList>
    </citation>
    <scope>NUCLEOTIDE SEQUENCE [LARGE SCALE GENOMIC DNA]</scope>
    <source>
        <strain evidence="2 3">DSM 10065</strain>
    </source>
</reference>
<dbReference type="Pfam" id="PF12836">
    <property type="entry name" value="HHH_3"/>
    <property type="match status" value="1"/>
</dbReference>
<dbReference type="InterPro" id="IPR010994">
    <property type="entry name" value="RuvA_2-like"/>
</dbReference>
<dbReference type="AlphaFoldDB" id="A0A2U1CST0"/>
<organism evidence="2 3">
    <name type="scientific">Pusillimonas noertemannii</name>
    <dbReference type="NCBI Taxonomy" id="305977"/>
    <lineage>
        <taxon>Bacteria</taxon>
        <taxon>Pseudomonadati</taxon>
        <taxon>Pseudomonadota</taxon>
        <taxon>Betaproteobacteria</taxon>
        <taxon>Burkholderiales</taxon>
        <taxon>Alcaligenaceae</taxon>
        <taxon>Pusillimonas</taxon>
    </lineage>
</organism>
<dbReference type="PANTHER" id="PTHR21180:SF32">
    <property type="entry name" value="ENDONUCLEASE_EXONUCLEASE_PHOSPHATASE FAMILY DOMAIN-CONTAINING PROTEIN 1"/>
    <property type="match status" value="1"/>
</dbReference>
<evidence type="ECO:0000313" key="3">
    <source>
        <dbReference type="Proteomes" id="UP000246145"/>
    </source>
</evidence>